<keyword evidence="2" id="KW-1185">Reference proteome</keyword>
<accession>A0A8T3B4T2</accession>
<comment type="caution">
    <text evidence="1">The sequence shown here is derived from an EMBL/GenBank/DDBJ whole genome shotgun (WGS) entry which is preliminary data.</text>
</comment>
<proteinExistence type="predicted"/>
<sequence length="304" mass="34266">MHKMIELLLQLQYISFHEKKKEKEVIVDQMVNVVLFFNEFSRGCWSFKYTRNITHVGACENSMCVVAPLASGSMLINEAVQPVELVTPYTGVVVSVVSEAKTSSLGVEASCNPVVNVDNNAECVQVDNLKENSVCSNNFVDVPVNLVDTHTMVNHLGENSGFDLRNHIDWLNGSSEFESEFDFWIVVWLLRTFAVDLTLETILIWFVIGLLSRLPLVGDFMGGDGGEDNFYVCFFSHMFVRIGFCDWWCAALVYWAIMWLELVSLYSCWWQPLVQFFELVAFGRCCLLVDGPCEASGMLGALAV</sequence>
<dbReference type="EMBL" id="JAGYWB010000012">
    <property type="protein sequence ID" value="KAI0501515.1"/>
    <property type="molecule type" value="Genomic_DNA"/>
</dbReference>
<dbReference type="AlphaFoldDB" id="A0A8T3B4T2"/>
<reference evidence="1" key="1">
    <citation type="journal article" date="2022" name="Front. Genet.">
        <title>Chromosome-Scale Assembly of the Dendrobium nobile Genome Provides Insights Into the Molecular Mechanism of the Biosynthesis of the Medicinal Active Ingredient of Dendrobium.</title>
        <authorList>
            <person name="Xu Q."/>
            <person name="Niu S.-C."/>
            <person name="Li K.-L."/>
            <person name="Zheng P.-J."/>
            <person name="Zhang X.-J."/>
            <person name="Jia Y."/>
            <person name="Liu Y."/>
            <person name="Niu Y.-X."/>
            <person name="Yu L.-H."/>
            <person name="Chen D.-F."/>
            <person name="Zhang G.-Q."/>
        </authorList>
    </citation>
    <scope>NUCLEOTIDE SEQUENCE</scope>
    <source>
        <tissue evidence="1">Leaf</tissue>
    </source>
</reference>
<evidence type="ECO:0000313" key="1">
    <source>
        <dbReference type="EMBL" id="KAI0501515.1"/>
    </source>
</evidence>
<protein>
    <submittedName>
        <fullName evidence="1">Uncharacterized protein</fullName>
    </submittedName>
</protein>
<gene>
    <name evidence="1" type="ORF">KFK09_016460</name>
</gene>
<organism evidence="1 2">
    <name type="scientific">Dendrobium nobile</name>
    <name type="common">Orchid</name>
    <dbReference type="NCBI Taxonomy" id="94219"/>
    <lineage>
        <taxon>Eukaryota</taxon>
        <taxon>Viridiplantae</taxon>
        <taxon>Streptophyta</taxon>
        <taxon>Embryophyta</taxon>
        <taxon>Tracheophyta</taxon>
        <taxon>Spermatophyta</taxon>
        <taxon>Magnoliopsida</taxon>
        <taxon>Liliopsida</taxon>
        <taxon>Asparagales</taxon>
        <taxon>Orchidaceae</taxon>
        <taxon>Epidendroideae</taxon>
        <taxon>Malaxideae</taxon>
        <taxon>Dendrobiinae</taxon>
        <taxon>Dendrobium</taxon>
    </lineage>
</organism>
<evidence type="ECO:0000313" key="2">
    <source>
        <dbReference type="Proteomes" id="UP000829196"/>
    </source>
</evidence>
<dbReference type="Proteomes" id="UP000829196">
    <property type="component" value="Unassembled WGS sequence"/>
</dbReference>
<name>A0A8T3B4T2_DENNO</name>